<evidence type="ECO:0000256" key="2">
    <source>
        <dbReference type="ARBA" id="ARBA00023015"/>
    </source>
</evidence>
<dbReference type="SUPFAM" id="SSF46785">
    <property type="entry name" value="Winged helix' DNA-binding domain"/>
    <property type="match status" value="1"/>
</dbReference>
<evidence type="ECO:0000256" key="3">
    <source>
        <dbReference type="ARBA" id="ARBA00023125"/>
    </source>
</evidence>
<comment type="similarity">
    <text evidence="1">Belongs to the LysR transcriptional regulatory family.</text>
</comment>
<keyword evidence="2" id="KW-0805">Transcription regulation</keyword>
<dbReference type="InterPro" id="IPR000847">
    <property type="entry name" value="LysR_HTH_N"/>
</dbReference>
<keyword evidence="3" id="KW-0238">DNA-binding</keyword>
<dbReference type="InterPro" id="IPR036388">
    <property type="entry name" value="WH-like_DNA-bd_sf"/>
</dbReference>
<evidence type="ECO:0000256" key="4">
    <source>
        <dbReference type="ARBA" id="ARBA00023163"/>
    </source>
</evidence>
<evidence type="ECO:0000313" key="6">
    <source>
        <dbReference type="EMBL" id="MTD54551.1"/>
    </source>
</evidence>
<dbReference type="Gene3D" id="1.10.10.10">
    <property type="entry name" value="Winged helix-like DNA-binding domain superfamily/Winged helix DNA-binding domain"/>
    <property type="match status" value="1"/>
</dbReference>
<dbReference type="InterPro" id="IPR036390">
    <property type="entry name" value="WH_DNA-bd_sf"/>
</dbReference>
<dbReference type="Pfam" id="PF00126">
    <property type="entry name" value="HTH_1"/>
    <property type="match status" value="1"/>
</dbReference>
<dbReference type="Proteomes" id="UP000440096">
    <property type="component" value="Unassembled WGS sequence"/>
</dbReference>
<dbReference type="PANTHER" id="PTHR30419">
    <property type="entry name" value="HTH-TYPE TRANSCRIPTIONAL REGULATOR YBHD"/>
    <property type="match status" value="1"/>
</dbReference>
<proteinExistence type="inferred from homology"/>
<dbReference type="SUPFAM" id="SSF53850">
    <property type="entry name" value="Periplasmic binding protein-like II"/>
    <property type="match status" value="1"/>
</dbReference>
<dbReference type="Gene3D" id="3.40.190.290">
    <property type="match status" value="1"/>
</dbReference>
<dbReference type="OrthoDB" id="8417889at2"/>
<evidence type="ECO:0000313" key="7">
    <source>
        <dbReference type="Proteomes" id="UP000440096"/>
    </source>
</evidence>
<dbReference type="AlphaFoldDB" id="A0A6N7Z321"/>
<gene>
    <name evidence="6" type="ORF">GKO32_11260</name>
</gene>
<dbReference type="GO" id="GO:0003700">
    <property type="term" value="F:DNA-binding transcription factor activity"/>
    <property type="evidence" value="ECO:0007669"/>
    <property type="project" value="InterPro"/>
</dbReference>
<feature type="domain" description="HTH lysR-type" evidence="5">
    <location>
        <begin position="1"/>
        <end position="58"/>
    </location>
</feature>
<dbReference type="GO" id="GO:0003677">
    <property type="term" value="F:DNA binding"/>
    <property type="evidence" value="ECO:0007669"/>
    <property type="project" value="UniProtKB-KW"/>
</dbReference>
<accession>A0A6N7Z321</accession>
<comment type="caution">
    <text evidence="6">The sequence shown here is derived from an EMBL/GenBank/DDBJ whole genome shotgun (WGS) entry which is preliminary data.</text>
</comment>
<sequence length="296" mass="31875">MKLGQLRSFLSVAEHGSIRGAARALGVTQPAVTQAMRELETSLGVPLLHRGPAGVELTVYGKALARRAGLIHREIEQAVSEIDQIRDGSTGHVSVALSTAVALQLLPGAFGSFRAQFPSVELRLNEASVPNTLPRLLDGSVDFAVSHLLPGSLSGWKVERLFTMSMVVAARTGHPVLAATDTRQFTDWEWLLPYDDDSAPDLVQQLFAQMRIPLPRQVVRCTSSAMGLKLVGTSDLIGVFADTMVDVEFPHYGIIQVPLNGPLAALDVSIITRPGAILSPAAQNFLDFLRAQVQRA</sequence>
<evidence type="ECO:0000256" key="1">
    <source>
        <dbReference type="ARBA" id="ARBA00009437"/>
    </source>
</evidence>
<evidence type="ECO:0000259" key="5">
    <source>
        <dbReference type="PROSITE" id="PS50931"/>
    </source>
</evidence>
<dbReference type="InterPro" id="IPR050950">
    <property type="entry name" value="HTH-type_LysR_regulators"/>
</dbReference>
<keyword evidence="7" id="KW-1185">Reference proteome</keyword>
<dbReference type="CDD" id="cd05466">
    <property type="entry name" value="PBP2_LTTR_substrate"/>
    <property type="match status" value="1"/>
</dbReference>
<dbReference type="RefSeq" id="WP_154756772.1">
    <property type="nucleotide sequence ID" value="NZ_WMBA01000013.1"/>
</dbReference>
<dbReference type="EMBL" id="WMBA01000013">
    <property type="protein sequence ID" value="MTD54551.1"/>
    <property type="molecule type" value="Genomic_DNA"/>
</dbReference>
<organism evidence="6 7">
    <name type="scientific">Amycolatopsis pithecellobii</name>
    <dbReference type="NCBI Taxonomy" id="664692"/>
    <lineage>
        <taxon>Bacteria</taxon>
        <taxon>Bacillati</taxon>
        <taxon>Actinomycetota</taxon>
        <taxon>Actinomycetes</taxon>
        <taxon>Pseudonocardiales</taxon>
        <taxon>Pseudonocardiaceae</taxon>
        <taxon>Amycolatopsis</taxon>
    </lineage>
</organism>
<dbReference type="PANTHER" id="PTHR30419:SF30">
    <property type="entry name" value="LYSR FAMILY TRANSCRIPTIONAL REGULATOR"/>
    <property type="match status" value="1"/>
</dbReference>
<dbReference type="FunFam" id="1.10.10.10:FF:000001">
    <property type="entry name" value="LysR family transcriptional regulator"/>
    <property type="match status" value="1"/>
</dbReference>
<name>A0A6N7Z321_9PSEU</name>
<protein>
    <submittedName>
        <fullName evidence="6">LysR family transcriptional regulator</fullName>
    </submittedName>
</protein>
<keyword evidence="4" id="KW-0804">Transcription</keyword>
<dbReference type="Pfam" id="PF03466">
    <property type="entry name" value="LysR_substrate"/>
    <property type="match status" value="1"/>
</dbReference>
<dbReference type="PROSITE" id="PS50931">
    <property type="entry name" value="HTH_LYSR"/>
    <property type="match status" value="1"/>
</dbReference>
<dbReference type="InterPro" id="IPR005119">
    <property type="entry name" value="LysR_subst-bd"/>
</dbReference>
<reference evidence="6 7" key="1">
    <citation type="submission" date="2019-11" db="EMBL/GenBank/DDBJ databases">
        <title>Draft genome of Amycolatopsis RM579.</title>
        <authorList>
            <person name="Duangmal K."/>
            <person name="Mingma R."/>
        </authorList>
    </citation>
    <scope>NUCLEOTIDE SEQUENCE [LARGE SCALE GENOMIC DNA]</scope>
    <source>
        <strain evidence="6 7">RM579</strain>
    </source>
</reference>
<dbReference type="PRINTS" id="PR00039">
    <property type="entry name" value="HTHLYSR"/>
</dbReference>
<dbReference type="GO" id="GO:0005829">
    <property type="term" value="C:cytosol"/>
    <property type="evidence" value="ECO:0007669"/>
    <property type="project" value="TreeGrafter"/>
</dbReference>